<dbReference type="InterPro" id="IPR011032">
    <property type="entry name" value="GroES-like_sf"/>
</dbReference>
<dbReference type="Gene3D" id="3.90.180.10">
    <property type="entry name" value="Medium-chain alcohol dehydrogenases, catalytic domain"/>
    <property type="match status" value="1"/>
</dbReference>
<dbReference type="SUPFAM" id="SSF51735">
    <property type="entry name" value="NAD(P)-binding Rossmann-fold domains"/>
    <property type="match status" value="1"/>
</dbReference>
<dbReference type="SMART" id="SM00829">
    <property type="entry name" value="PKS_ER"/>
    <property type="match status" value="1"/>
</dbReference>
<dbReference type="Pfam" id="PF00107">
    <property type="entry name" value="ADH_zinc_N"/>
    <property type="match status" value="1"/>
</dbReference>
<dbReference type="InterPro" id="IPR036291">
    <property type="entry name" value="NAD(P)-bd_dom_sf"/>
</dbReference>
<dbReference type="SUPFAM" id="SSF50129">
    <property type="entry name" value="GroES-like"/>
    <property type="match status" value="1"/>
</dbReference>
<dbReference type="InterPro" id="IPR002364">
    <property type="entry name" value="Quin_OxRdtase/zeta-crystal_CS"/>
</dbReference>
<dbReference type="OrthoDB" id="9992527at2759"/>
<dbReference type="InterPro" id="IPR013154">
    <property type="entry name" value="ADH-like_N"/>
</dbReference>
<comment type="caution">
    <text evidence="2">The sequence shown here is derived from an EMBL/GenBank/DDBJ whole genome shotgun (WGS) entry which is preliminary data.</text>
</comment>
<keyword evidence="3" id="KW-1185">Reference proteome</keyword>
<dbReference type="PROSITE" id="PS01162">
    <property type="entry name" value="QOR_ZETA_CRYSTAL"/>
    <property type="match status" value="1"/>
</dbReference>
<dbReference type="Gene3D" id="3.40.50.720">
    <property type="entry name" value="NAD(P)-binding Rossmann-like Domain"/>
    <property type="match status" value="1"/>
</dbReference>
<sequence>MKAFVFHQSQEGPNAIFEEKPVKEVPDGYARVKVLAASLNHRDEWIRHGFYKLGDNYIMGSDVEEVKDEEYNNLVGKQVIIYPYLEWVNDVRSSRHVLKILGGPDDGTFCENIIVPAKNLIVKPDHLTPEQAATLPIAGLTSYQALIVRGGLKAGETVLITGSGGGCGIFLIQFAKAFGAKVFFTTGQQYKLNFLEDKFNVKGVLYTEVNWFDKLKQIVPEEHGGFFDMIVDSSGGRFVPTYLDLLKPSGRYVFFGQTLGPPTTELLQKWSIIYLKSLTIIGSDLGNFTEFESMIKFIIDYKIVPLIDSVVPFDRIMEQFTKMERREQIGKLVVSFC</sequence>
<dbReference type="EMBL" id="CAJVQA010013615">
    <property type="protein sequence ID" value="CAG8725608.1"/>
    <property type="molecule type" value="Genomic_DNA"/>
</dbReference>
<accession>A0A9N9I9Y4</accession>
<feature type="domain" description="Enoyl reductase (ER)" evidence="1">
    <location>
        <begin position="12"/>
        <end position="334"/>
    </location>
</feature>
<evidence type="ECO:0000313" key="2">
    <source>
        <dbReference type="EMBL" id="CAG8725608.1"/>
    </source>
</evidence>
<dbReference type="InterPro" id="IPR020843">
    <property type="entry name" value="ER"/>
</dbReference>
<dbReference type="GO" id="GO:0016491">
    <property type="term" value="F:oxidoreductase activity"/>
    <property type="evidence" value="ECO:0007669"/>
    <property type="project" value="InterPro"/>
</dbReference>
<evidence type="ECO:0000259" key="1">
    <source>
        <dbReference type="SMART" id="SM00829"/>
    </source>
</evidence>
<reference evidence="2" key="1">
    <citation type="submission" date="2021-06" db="EMBL/GenBank/DDBJ databases">
        <authorList>
            <person name="Kallberg Y."/>
            <person name="Tangrot J."/>
            <person name="Rosling A."/>
        </authorList>
    </citation>
    <scope>NUCLEOTIDE SEQUENCE</scope>
    <source>
        <strain evidence="2">FL966</strain>
    </source>
</reference>
<dbReference type="Proteomes" id="UP000789759">
    <property type="component" value="Unassembled WGS sequence"/>
</dbReference>
<dbReference type="GO" id="GO:0008270">
    <property type="term" value="F:zinc ion binding"/>
    <property type="evidence" value="ECO:0007669"/>
    <property type="project" value="InterPro"/>
</dbReference>
<dbReference type="PANTHER" id="PTHR45033">
    <property type="match status" value="1"/>
</dbReference>
<dbReference type="InterPro" id="IPR013149">
    <property type="entry name" value="ADH-like_C"/>
</dbReference>
<gene>
    <name evidence="2" type="ORF">CPELLU_LOCUS13158</name>
</gene>
<dbReference type="InterPro" id="IPR052711">
    <property type="entry name" value="Zinc_ADH-like"/>
</dbReference>
<name>A0A9N9I9Y4_9GLOM</name>
<dbReference type="AlphaFoldDB" id="A0A9N9I9Y4"/>
<organism evidence="2 3">
    <name type="scientific">Cetraspora pellucida</name>
    <dbReference type="NCBI Taxonomy" id="1433469"/>
    <lineage>
        <taxon>Eukaryota</taxon>
        <taxon>Fungi</taxon>
        <taxon>Fungi incertae sedis</taxon>
        <taxon>Mucoromycota</taxon>
        <taxon>Glomeromycotina</taxon>
        <taxon>Glomeromycetes</taxon>
        <taxon>Diversisporales</taxon>
        <taxon>Gigasporaceae</taxon>
        <taxon>Cetraspora</taxon>
    </lineage>
</organism>
<evidence type="ECO:0000313" key="3">
    <source>
        <dbReference type="Proteomes" id="UP000789759"/>
    </source>
</evidence>
<dbReference type="PANTHER" id="PTHR45033:SF3">
    <property type="entry name" value="DEHYDROGENASE, PUTATIVE (AFU_ORTHOLOGUE AFUA_2G13270)-RELATED"/>
    <property type="match status" value="1"/>
</dbReference>
<proteinExistence type="predicted"/>
<dbReference type="Pfam" id="PF08240">
    <property type="entry name" value="ADH_N"/>
    <property type="match status" value="1"/>
</dbReference>
<protein>
    <submittedName>
        <fullName evidence="2">23012_t:CDS:1</fullName>
    </submittedName>
</protein>